<proteinExistence type="predicted"/>
<evidence type="ECO:0008006" key="3">
    <source>
        <dbReference type="Google" id="ProtNLM"/>
    </source>
</evidence>
<organism evidence="1 2">
    <name type="scientific">Candidatus Filomicrobium marinum</name>
    <dbReference type="NCBI Taxonomy" id="1608628"/>
    <lineage>
        <taxon>Bacteria</taxon>
        <taxon>Pseudomonadati</taxon>
        <taxon>Pseudomonadota</taxon>
        <taxon>Alphaproteobacteria</taxon>
        <taxon>Hyphomicrobiales</taxon>
        <taxon>Hyphomicrobiaceae</taxon>
        <taxon>Filomicrobium</taxon>
    </lineage>
</organism>
<dbReference type="KEGG" id="fiy:BN1229_v1_3602"/>
<dbReference type="AlphaFoldDB" id="A0A0D6JJL0"/>
<reference evidence="2" key="1">
    <citation type="submission" date="2015-02" db="EMBL/GenBank/DDBJ databases">
        <authorList>
            <person name="Chooi Y.-H."/>
        </authorList>
    </citation>
    <scope>NUCLEOTIDE SEQUENCE [LARGE SCALE GENOMIC DNA]</scope>
    <source>
        <strain evidence="2">strain Y</strain>
    </source>
</reference>
<keyword evidence="2" id="KW-1185">Reference proteome</keyword>
<dbReference type="KEGG" id="fil:BN1229_v1_3609"/>
<gene>
    <name evidence="1" type="ORF">YBN1229_v1_3602</name>
</gene>
<dbReference type="Proteomes" id="UP000033187">
    <property type="component" value="Chromosome 1"/>
</dbReference>
<dbReference type="RefSeq" id="WP_046479307.1">
    <property type="nucleotide sequence ID" value="NZ_LN829118.1"/>
</dbReference>
<accession>A0A0D6JJL0</accession>
<protein>
    <recommendedName>
        <fullName evidence="3">Flagellar FliJ protein</fullName>
    </recommendedName>
</protein>
<evidence type="ECO:0000313" key="2">
    <source>
        <dbReference type="Proteomes" id="UP000033187"/>
    </source>
</evidence>
<dbReference type="EMBL" id="LN829119">
    <property type="protein sequence ID" value="CPR22169.1"/>
    <property type="molecule type" value="Genomic_DNA"/>
</dbReference>
<sequence length="134" mass="15750">MTKRTEKARQIVQLCDDLLRVERGKLAKLIRHKDQLQHDRQRIAELIDGAQLMNSRLMEIGVSRLSWIDRQLHRLELQIDTQREMVNDAAVRGKAAEASLRSAREREELDKRRTYEIEMSESVAWDWSDKAPIS</sequence>
<evidence type="ECO:0000313" key="1">
    <source>
        <dbReference type="EMBL" id="CPR22169.1"/>
    </source>
</evidence>
<name>A0A0D6JJL0_9HYPH</name>